<dbReference type="EMBL" id="FSRA01000002">
    <property type="protein sequence ID" value="SIO48878.1"/>
    <property type="molecule type" value="Genomic_DNA"/>
</dbReference>
<dbReference type="RefSeq" id="WP_074241935.1">
    <property type="nucleotide sequence ID" value="NZ_FSRA01000002.1"/>
</dbReference>
<keyword evidence="3" id="KW-1185">Reference proteome</keyword>
<sequence length="306" mass="33358">MTIKTHLTAALLLLTCYVANAQSPTTADGIISIRDAQNIILKKATNTSGQLYLGFYNADSSRRGYLGYASPAGAGNSFFISNDDGSPTIVNQRLFVNGVTADNNTALLVNGHATAVGFIARQQTGIHGNRVYSLADGLGRDRFAIGFRDVEGGSNTGSNFSIFSYNDNGDFVTTNFTINRATGNVGIGTTEPGDYKLAVEGTIGARKVKVTTQQPWADFVFDPAYTLPSLKQVEAHIRAYRHLPGIPSANEITKNGLDIGDMQQKQMQKIEELMLYVIDLNKKLELQQQTILEQGKELEELRKKKL</sequence>
<reference evidence="2 3" key="1">
    <citation type="submission" date="2016-11" db="EMBL/GenBank/DDBJ databases">
        <authorList>
            <person name="Jaros S."/>
            <person name="Januszkiewicz K."/>
            <person name="Wedrychowicz H."/>
        </authorList>
    </citation>
    <scope>NUCLEOTIDE SEQUENCE [LARGE SCALE GENOMIC DNA]</scope>
    <source>
        <strain evidence="2 3">DSM 24787</strain>
    </source>
</reference>
<feature type="chain" id="PRO_5012410384" evidence="1">
    <location>
        <begin position="22"/>
        <end position="306"/>
    </location>
</feature>
<protein>
    <submittedName>
        <fullName evidence="2">Uncharacterized protein</fullName>
    </submittedName>
</protein>
<feature type="signal peptide" evidence="1">
    <location>
        <begin position="1"/>
        <end position="21"/>
    </location>
</feature>
<dbReference type="OrthoDB" id="657976at2"/>
<organism evidence="2 3">
    <name type="scientific">Chitinophaga niabensis</name>
    <dbReference type="NCBI Taxonomy" id="536979"/>
    <lineage>
        <taxon>Bacteria</taxon>
        <taxon>Pseudomonadati</taxon>
        <taxon>Bacteroidota</taxon>
        <taxon>Chitinophagia</taxon>
        <taxon>Chitinophagales</taxon>
        <taxon>Chitinophagaceae</taxon>
        <taxon>Chitinophaga</taxon>
    </lineage>
</organism>
<dbReference type="AlphaFoldDB" id="A0A1N6JWY8"/>
<proteinExistence type="predicted"/>
<evidence type="ECO:0000313" key="2">
    <source>
        <dbReference type="EMBL" id="SIO48878.1"/>
    </source>
</evidence>
<evidence type="ECO:0000256" key="1">
    <source>
        <dbReference type="SAM" id="SignalP"/>
    </source>
</evidence>
<accession>A0A1N6JWY8</accession>
<dbReference type="Proteomes" id="UP000185003">
    <property type="component" value="Unassembled WGS sequence"/>
</dbReference>
<evidence type="ECO:0000313" key="3">
    <source>
        <dbReference type="Proteomes" id="UP000185003"/>
    </source>
</evidence>
<keyword evidence="1" id="KW-0732">Signal</keyword>
<dbReference type="STRING" id="536979.SAMN04488055_4617"/>
<gene>
    <name evidence="2" type="ORF">SAMN04488055_4617</name>
</gene>
<name>A0A1N6JWY8_9BACT</name>